<reference evidence="2" key="1">
    <citation type="submission" date="2011-09" db="EMBL/GenBank/DDBJ databases">
        <title>Complete sequence of Halovivax ruber XH-70.</title>
        <authorList>
            <consortium name="US DOE Joint Genome Institute"/>
            <person name="Lucas S."/>
            <person name="Han J."/>
            <person name="Lapidus A."/>
            <person name="Cheng J.-F."/>
            <person name="Goodwin L."/>
            <person name="Pitluck S."/>
            <person name="Peters L."/>
            <person name="Mikhailova N."/>
            <person name="Davenport K."/>
            <person name="Detter J.C."/>
            <person name="Han C."/>
            <person name="Tapia R."/>
            <person name="Land M."/>
            <person name="Hauser L."/>
            <person name="Kyrpides N."/>
            <person name="Ivanova N."/>
            <person name="Pagani I."/>
            <person name="Sproer C."/>
            <person name="Anderson I."/>
            <person name="Woyke T."/>
        </authorList>
    </citation>
    <scope>NUCLEOTIDE SEQUENCE</scope>
    <source>
        <strain evidence="2">XH-70</strain>
    </source>
</reference>
<organism evidence="2 3">
    <name type="scientific">Halovivax ruber (strain DSM 18193 / JCM 13892 / XH-70)</name>
    <dbReference type="NCBI Taxonomy" id="797302"/>
    <lineage>
        <taxon>Archaea</taxon>
        <taxon>Methanobacteriati</taxon>
        <taxon>Methanobacteriota</taxon>
        <taxon>Stenosarchaea group</taxon>
        <taxon>Halobacteria</taxon>
        <taxon>Halobacteriales</taxon>
        <taxon>Natrialbaceae</taxon>
        <taxon>Halovivax</taxon>
    </lineage>
</organism>
<evidence type="ECO:0000256" key="1">
    <source>
        <dbReference type="SAM" id="Phobius"/>
    </source>
</evidence>
<keyword evidence="1" id="KW-1133">Transmembrane helix</keyword>
<dbReference type="Proteomes" id="UP000010846">
    <property type="component" value="Chromosome"/>
</dbReference>
<dbReference type="Pfam" id="PF26067">
    <property type="entry name" value="DUF8024"/>
    <property type="match status" value="1"/>
</dbReference>
<keyword evidence="3" id="KW-1185">Reference proteome</keyword>
<gene>
    <name evidence="2" type="ordered locus">Halru_2718</name>
</gene>
<sequence length="64" mass="6372">MSDVPPPTNVGEQLSKLVELFGDIATGELLAPLLFLVGALLVGGSMAFVGYLAAGAAVDAVTPS</sequence>
<dbReference type="InterPro" id="IPR058337">
    <property type="entry name" value="DUF8024"/>
</dbReference>
<dbReference type="eggNOG" id="arCOG09322">
    <property type="taxonomic scope" value="Archaea"/>
</dbReference>
<evidence type="ECO:0000313" key="2">
    <source>
        <dbReference type="EMBL" id="AGB17293.1"/>
    </source>
</evidence>
<dbReference type="EMBL" id="CP003050">
    <property type="protein sequence ID" value="AGB17293.1"/>
    <property type="molecule type" value="Genomic_DNA"/>
</dbReference>
<dbReference type="KEGG" id="hru:Halru_2718"/>
<dbReference type="GeneID" id="14377400"/>
<feature type="transmembrane region" description="Helical" evidence="1">
    <location>
        <begin position="29"/>
        <end position="54"/>
    </location>
</feature>
<dbReference type="HOGENOM" id="CLU_2857029_0_0_2"/>
<name>L0IEQ4_HALRX</name>
<evidence type="ECO:0000313" key="3">
    <source>
        <dbReference type="Proteomes" id="UP000010846"/>
    </source>
</evidence>
<proteinExistence type="predicted"/>
<dbReference type="AlphaFoldDB" id="L0IEQ4"/>
<protein>
    <submittedName>
        <fullName evidence="2">Uncharacterized protein</fullName>
    </submittedName>
</protein>
<keyword evidence="1" id="KW-0472">Membrane</keyword>
<accession>L0IEQ4</accession>
<keyword evidence="1" id="KW-0812">Transmembrane</keyword>
<dbReference type="RefSeq" id="WP_015301887.1">
    <property type="nucleotide sequence ID" value="NC_019964.1"/>
</dbReference>